<evidence type="ECO:0008006" key="7">
    <source>
        <dbReference type="Google" id="ProtNLM"/>
    </source>
</evidence>
<dbReference type="Pfam" id="PF13556">
    <property type="entry name" value="HTH_30"/>
    <property type="match status" value="1"/>
</dbReference>
<proteinExistence type="inferred from homology"/>
<evidence type="ECO:0000259" key="4">
    <source>
        <dbReference type="Pfam" id="PF17853"/>
    </source>
</evidence>
<dbReference type="AlphaFoldDB" id="A0A2T7T9D0"/>
<dbReference type="InterPro" id="IPR042070">
    <property type="entry name" value="PucR_C-HTH_sf"/>
</dbReference>
<dbReference type="PANTHER" id="PTHR33744:SF1">
    <property type="entry name" value="DNA-BINDING TRANSCRIPTIONAL ACTIVATOR ADER"/>
    <property type="match status" value="1"/>
</dbReference>
<name>A0A2T7T9D0_9ACTN</name>
<dbReference type="EMBL" id="AZSP01000127">
    <property type="protein sequence ID" value="PVE11774.1"/>
    <property type="molecule type" value="Genomic_DNA"/>
</dbReference>
<feature type="domain" description="CdaR GGDEF-like" evidence="4">
    <location>
        <begin position="174"/>
        <end position="257"/>
    </location>
</feature>
<evidence type="ECO:0000259" key="3">
    <source>
        <dbReference type="Pfam" id="PF14361"/>
    </source>
</evidence>
<reference evidence="5 6" key="1">
    <citation type="submission" date="2013-12" db="EMBL/GenBank/DDBJ databases">
        <title>Annotated genome of Streptomyces scopuliridis.</title>
        <authorList>
            <person name="Olson J.B."/>
        </authorList>
    </citation>
    <scope>NUCLEOTIDE SEQUENCE [LARGE SCALE GENOMIC DNA]</scope>
    <source>
        <strain evidence="5 6">RB72</strain>
    </source>
</reference>
<evidence type="ECO:0000313" key="5">
    <source>
        <dbReference type="EMBL" id="PVE11774.1"/>
    </source>
</evidence>
<dbReference type="Pfam" id="PF17853">
    <property type="entry name" value="GGDEF_2"/>
    <property type="match status" value="1"/>
</dbReference>
<gene>
    <name evidence="5" type="ORF">Y717_01265</name>
</gene>
<dbReference type="InterPro" id="IPR041522">
    <property type="entry name" value="CdaR_GGDEF"/>
</dbReference>
<sequence>MRNLAARTRDSLPRWRELVSSLALDVDALAETFLTRLDDARVYQSGLVPDEHLRTSARDSLALILRALATDSTTTRLSELPSELGRLRARQGVRGEDLVAAVRLDFGVVWSAMLGEARAEDMAVLALHAENLWRVVDDYARAVQQSYLEERALMAAATRDEQLTYLAELLGPAGRSPRDVRNIARALGVGADDTFRVVVADATASHDAHRAAAQISALGERLFVLNQPGRVVLVWPAAASGRQHDLQLRQLRGMAGGMVPDVKGLGAVPAAAATAYEICRTLRPDDTGLVTLAQAWTRVTKSRLDEQHGFSTALLSGLDALPRAEQDVIVQTVRAYLATGGLTASAERLYCHRNTVLNRLGRFEKLTGLDITIPEQAAIALVALA</sequence>
<keyword evidence="6" id="KW-1185">Reference proteome</keyword>
<evidence type="ECO:0000259" key="2">
    <source>
        <dbReference type="Pfam" id="PF13556"/>
    </source>
</evidence>
<dbReference type="OrthoDB" id="3196285at2"/>
<feature type="domain" description="RsbT co-antagonist protein RsbRD N-terminal" evidence="3">
    <location>
        <begin position="29"/>
        <end position="161"/>
    </location>
</feature>
<dbReference type="InterPro" id="IPR025751">
    <property type="entry name" value="RsbRD_N_dom"/>
</dbReference>
<dbReference type="Pfam" id="PF14361">
    <property type="entry name" value="RsbRD_N"/>
    <property type="match status" value="1"/>
</dbReference>
<accession>A0A2T7T9D0</accession>
<dbReference type="Gene3D" id="1.10.10.2840">
    <property type="entry name" value="PucR C-terminal helix-turn-helix domain"/>
    <property type="match status" value="1"/>
</dbReference>
<comment type="caution">
    <text evidence="5">The sequence shown here is derived from an EMBL/GenBank/DDBJ whole genome shotgun (WGS) entry which is preliminary data.</text>
</comment>
<dbReference type="InterPro" id="IPR051448">
    <property type="entry name" value="CdaR-like_regulators"/>
</dbReference>
<dbReference type="RefSeq" id="WP_030354064.1">
    <property type="nucleotide sequence ID" value="NZ_AZSP01000127.1"/>
</dbReference>
<dbReference type="STRING" id="1440053.GCA_000718095_05078"/>
<protein>
    <recommendedName>
        <fullName evidence="7">PucR C-terminal helix-turn-helix domain-containing protein</fullName>
    </recommendedName>
</protein>
<feature type="domain" description="PucR C-terminal helix-turn-helix" evidence="2">
    <location>
        <begin position="330"/>
        <end position="384"/>
    </location>
</feature>
<dbReference type="InterPro" id="IPR025736">
    <property type="entry name" value="PucR_C-HTH_dom"/>
</dbReference>
<evidence type="ECO:0000256" key="1">
    <source>
        <dbReference type="ARBA" id="ARBA00006754"/>
    </source>
</evidence>
<evidence type="ECO:0000313" key="6">
    <source>
        <dbReference type="Proteomes" id="UP000245992"/>
    </source>
</evidence>
<dbReference type="Proteomes" id="UP000245992">
    <property type="component" value="Unassembled WGS sequence"/>
</dbReference>
<organism evidence="5 6">
    <name type="scientific">Streptomyces scopuliridis RB72</name>
    <dbReference type="NCBI Taxonomy" id="1440053"/>
    <lineage>
        <taxon>Bacteria</taxon>
        <taxon>Bacillati</taxon>
        <taxon>Actinomycetota</taxon>
        <taxon>Actinomycetes</taxon>
        <taxon>Kitasatosporales</taxon>
        <taxon>Streptomycetaceae</taxon>
        <taxon>Streptomyces</taxon>
    </lineage>
</organism>
<comment type="similarity">
    <text evidence="1">Belongs to the CdaR family.</text>
</comment>
<dbReference type="PANTHER" id="PTHR33744">
    <property type="entry name" value="CARBOHYDRATE DIACID REGULATOR"/>
    <property type="match status" value="1"/>
</dbReference>